<dbReference type="CDD" id="cd14789">
    <property type="entry name" value="Tiki"/>
    <property type="match status" value="1"/>
</dbReference>
<dbReference type="OrthoDB" id="9806326at2"/>
<keyword evidence="2" id="KW-1185">Reference proteome</keyword>
<organism evidence="1 2">
    <name type="scientific">Roseovarius spongiae</name>
    <dbReference type="NCBI Taxonomy" id="2320272"/>
    <lineage>
        <taxon>Bacteria</taxon>
        <taxon>Pseudomonadati</taxon>
        <taxon>Pseudomonadota</taxon>
        <taxon>Alphaproteobacteria</taxon>
        <taxon>Rhodobacterales</taxon>
        <taxon>Roseobacteraceae</taxon>
        <taxon>Roseovarius</taxon>
    </lineage>
</organism>
<dbReference type="AlphaFoldDB" id="A0A3A8B4V0"/>
<dbReference type="InterPro" id="IPR002816">
    <property type="entry name" value="TraB/PrgY/GumN_fam"/>
</dbReference>
<accession>A0A3A8B4V0</accession>
<evidence type="ECO:0000313" key="2">
    <source>
        <dbReference type="Proteomes" id="UP000281128"/>
    </source>
</evidence>
<protein>
    <submittedName>
        <fullName evidence="1">TraB/GumN family protein</fullName>
    </submittedName>
</protein>
<sequence length="343" mass="37716">MVTSTPWSHAELRELKALLATLACLLFLPGIAAARCGGTDMIAALPASEREALERAAQAAPYPEGLLWRAERGSTRLTIFGTYHFEHDRTRAHLDALATHIKAADAVYLEMSTADQERLERQMAEDPSIMFITEGPTLPDLLGEEDWRTLRDELGERGFPSFMAAKFKPIWASMMLGIGPCEAQAGALMGAGIDEMIGQTAAAAGVPTRSLEDATAVLSLLDDMPREEQLDAIRLFLAWPGDADDAAYTLRQRYLAQQTALIWEFSRKISTEESGPQAEANFERFETLLLRDRNAEWADLLTGDDVTGDVFIAAGAGHLPGEHGLLHMLETRGFKIERIPFDS</sequence>
<dbReference type="EMBL" id="RAPE01000003">
    <property type="protein sequence ID" value="RKF13849.1"/>
    <property type="molecule type" value="Genomic_DNA"/>
</dbReference>
<proteinExistence type="predicted"/>
<evidence type="ECO:0000313" key="1">
    <source>
        <dbReference type="EMBL" id="RKF13849.1"/>
    </source>
</evidence>
<name>A0A3A8B4V0_9RHOB</name>
<gene>
    <name evidence="1" type="ORF">D6850_11660</name>
</gene>
<dbReference type="Proteomes" id="UP000281128">
    <property type="component" value="Unassembled WGS sequence"/>
</dbReference>
<dbReference type="PANTHER" id="PTHR40590">
    <property type="entry name" value="CYTOPLASMIC PROTEIN-RELATED"/>
    <property type="match status" value="1"/>
</dbReference>
<dbReference type="PANTHER" id="PTHR40590:SF1">
    <property type="entry name" value="CYTOPLASMIC PROTEIN"/>
    <property type="match status" value="1"/>
</dbReference>
<comment type="caution">
    <text evidence="1">The sequence shown here is derived from an EMBL/GenBank/DDBJ whole genome shotgun (WGS) entry which is preliminary data.</text>
</comment>
<reference evidence="1 2" key="1">
    <citation type="submission" date="2018-09" db="EMBL/GenBank/DDBJ databases">
        <title>Roseovarius spongiae sp. nov., isolated from a marine sponge.</title>
        <authorList>
            <person name="Zhuang L."/>
            <person name="Luo L."/>
        </authorList>
    </citation>
    <scope>NUCLEOTIDE SEQUENCE [LARGE SCALE GENOMIC DNA]</scope>
    <source>
        <strain evidence="1 2">HN-E21</strain>
    </source>
</reference>
<dbReference type="InterPro" id="IPR047111">
    <property type="entry name" value="YbaP-like"/>
</dbReference>
<dbReference type="Pfam" id="PF01963">
    <property type="entry name" value="TraB_PrgY_gumN"/>
    <property type="match status" value="1"/>
</dbReference>